<gene>
    <name evidence="1" type="ORF">PVK06_027939</name>
</gene>
<evidence type="ECO:0000313" key="1">
    <source>
        <dbReference type="EMBL" id="KAK5812507.1"/>
    </source>
</evidence>
<proteinExistence type="predicted"/>
<accession>A0ABR0P1Q3</accession>
<dbReference type="Proteomes" id="UP001358586">
    <property type="component" value="Chromosome 8"/>
</dbReference>
<evidence type="ECO:0000313" key="2">
    <source>
        <dbReference type="Proteomes" id="UP001358586"/>
    </source>
</evidence>
<dbReference type="EMBL" id="JARKNE010000008">
    <property type="protein sequence ID" value="KAK5812507.1"/>
    <property type="molecule type" value="Genomic_DNA"/>
</dbReference>
<sequence length="118" mass="13414">MGFHNLFQENRIPKSVRRSDSSIGISYENQFVCGSTYSSSPLTSTGLKEWKRMIKEMEKTKHVRSSSDGAILGVETGRCLRKRLITTPLPVIKVFMTKNRQLPGQDCYLVCDSFKSFT</sequence>
<organism evidence="1 2">
    <name type="scientific">Gossypium arboreum</name>
    <name type="common">Tree cotton</name>
    <name type="synonym">Gossypium nanking</name>
    <dbReference type="NCBI Taxonomy" id="29729"/>
    <lineage>
        <taxon>Eukaryota</taxon>
        <taxon>Viridiplantae</taxon>
        <taxon>Streptophyta</taxon>
        <taxon>Embryophyta</taxon>
        <taxon>Tracheophyta</taxon>
        <taxon>Spermatophyta</taxon>
        <taxon>Magnoliopsida</taxon>
        <taxon>eudicotyledons</taxon>
        <taxon>Gunneridae</taxon>
        <taxon>Pentapetalae</taxon>
        <taxon>rosids</taxon>
        <taxon>malvids</taxon>
        <taxon>Malvales</taxon>
        <taxon>Malvaceae</taxon>
        <taxon>Malvoideae</taxon>
        <taxon>Gossypium</taxon>
    </lineage>
</organism>
<comment type="caution">
    <text evidence="1">The sequence shown here is derived from an EMBL/GenBank/DDBJ whole genome shotgun (WGS) entry which is preliminary data.</text>
</comment>
<name>A0ABR0P1Q3_GOSAR</name>
<keyword evidence="2" id="KW-1185">Reference proteome</keyword>
<reference evidence="1 2" key="1">
    <citation type="submission" date="2023-03" db="EMBL/GenBank/DDBJ databases">
        <title>WGS of Gossypium arboreum.</title>
        <authorList>
            <person name="Yu D."/>
        </authorList>
    </citation>
    <scope>NUCLEOTIDE SEQUENCE [LARGE SCALE GENOMIC DNA]</scope>
    <source>
        <tissue evidence="1">Leaf</tissue>
    </source>
</reference>
<protein>
    <submittedName>
        <fullName evidence="1">Uncharacterized protein</fullName>
    </submittedName>
</protein>